<dbReference type="Proteomes" id="UP000499080">
    <property type="component" value="Unassembled WGS sequence"/>
</dbReference>
<reference evidence="2 3" key="1">
    <citation type="journal article" date="2019" name="Sci. Rep.">
        <title>Orb-weaving spider Araneus ventricosus genome elucidates the spidroin gene catalogue.</title>
        <authorList>
            <person name="Kono N."/>
            <person name="Nakamura H."/>
            <person name="Ohtoshi R."/>
            <person name="Moran D.A.P."/>
            <person name="Shinohara A."/>
            <person name="Yoshida Y."/>
            <person name="Fujiwara M."/>
            <person name="Mori M."/>
            <person name="Tomita M."/>
            <person name="Arakawa K."/>
        </authorList>
    </citation>
    <scope>NUCLEOTIDE SEQUENCE [LARGE SCALE GENOMIC DNA]</scope>
</reference>
<feature type="region of interest" description="Disordered" evidence="1">
    <location>
        <begin position="27"/>
        <end position="49"/>
    </location>
</feature>
<evidence type="ECO:0000256" key="1">
    <source>
        <dbReference type="SAM" id="MobiDB-lite"/>
    </source>
</evidence>
<organism evidence="2 3">
    <name type="scientific">Araneus ventricosus</name>
    <name type="common">Orbweaver spider</name>
    <name type="synonym">Epeira ventricosa</name>
    <dbReference type="NCBI Taxonomy" id="182803"/>
    <lineage>
        <taxon>Eukaryota</taxon>
        <taxon>Metazoa</taxon>
        <taxon>Ecdysozoa</taxon>
        <taxon>Arthropoda</taxon>
        <taxon>Chelicerata</taxon>
        <taxon>Arachnida</taxon>
        <taxon>Araneae</taxon>
        <taxon>Araneomorphae</taxon>
        <taxon>Entelegynae</taxon>
        <taxon>Araneoidea</taxon>
        <taxon>Araneidae</taxon>
        <taxon>Araneus</taxon>
    </lineage>
</organism>
<sequence length="91" mass="10016">MALCATEMRDCCGPCVEDPLLSSHHSVSSKINGKIPKNSERKPVPHSKGRLVMQQSLTENTFTILVCEESSSRTCPAYGIVEAELQFVLHI</sequence>
<gene>
    <name evidence="2" type="ORF">AVEN_99103_1</name>
</gene>
<keyword evidence="3" id="KW-1185">Reference proteome</keyword>
<comment type="caution">
    <text evidence="2">The sequence shown here is derived from an EMBL/GenBank/DDBJ whole genome shotgun (WGS) entry which is preliminary data.</text>
</comment>
<proteinExistence type="predicted"/>
<name>A0A4Y2VM18_ARAVE</name>
<dbReference type="EMBL" id="BGPR01048208">
    <property type="protein sequence ID" value="GBO25226.1"/>
    <property type="molecule type" value="Genomic_DNA"/>
</dbReference>
<protein>
    <submittedName>
        <fullName evidence="2">Uncharacterized protein</fullName>
    </submittedName>
</protein>
<accession>A0A4Y2VM18</accession>
<evidence type="ECO:0000313" key="2">
    <source>
        <dbReference type="EMBL" id="GBO25226.1"/>
    </source>
</evidence>
<dbReference type="AlphaFoldDB" id="A0A4Y2VM18"/>
<evidence type="ECO:0000313" key="3">
    <source>
        <dbReference type="Proteomes" id="UP000499080"/>
    </source>
</evidence>